<dbReference type="Proteomes" id="UP000236594">
    <property type="component" value="Unassembled WGS sequence"/>
</dbReference>
<gene>
    <name evidence="2" type="ORF">C1631_005025</name>
</gene>
<keyword evidence="1" id="KW-0472">Membrane</keyword>
<dbReference type="AlphaFoldDB" id="A0A316XKM5"/>
<evidence type="ECO:0000313" key="2">
    <source>
        <dbReference type="EMBL" id="PWN71978.1"/>
    </source>
</evidence>
<protein>
    <submittedName>
        <fullName evidence="2">Uncharacterized protein</fullName>
    </submittedName>
</protein>
<evidence type="ECO:0000256" key="1">
    <source>
        <dbReference type="SAM" id="Phobius"/>
    </source>
</evidence>
<reference evidence="2 3" key="1">
    <citation type="submission" date="2018-04" db="EMBL/GenBank/DDBJ databases">
        <title>Draft Genome Sequence of Phosphate-Solubilizing Chryseobacterium sp. ISE14 that is a Biocontrol and Plant Growth-Promoting Rhizobacterium Isolated from Cucumber.</title>
        <authorList>
            <person name="Jeong J.-J."/>
            <person name="Sang M.K."/>
            <person name="Choi I.-G."/>
            <person name="Kim K.D."/>
        </authorList>
    </citation>
    <scope>NUCLEOTIDE SEQUENCE [LARGE SCALE GENOMIC DNA]</scope>
    <source>
        <strain evidence="2 3">ISE14</strain>
    </source>
</reference>
<comment type="caution">
    <text evidence="2">The sequence shown here is derived from an EMBL/GenBank/DDBJ whole genome shotgun (WGS) entry which is preliminary data.</text>
</comment>
<keyword evidence="1" id="KW-1133">Transmembrane helix</keyword>
<sequence>MPTIANVITDMVSMEIPLLFAGLWDGEHERRHEVIRSKYPCVIFPIICVFIWFIIVYDQKIYRNFDF</sequence>
<keyword evidence="3" id="KW-1185">Reference proteome</keyword>
<proteinExistence type="predicted"/>
<accession>A0A316XKM5</accession>
<evidence type="ECO:0000313" key="3">
    <source>
        <dbReference type="Proteomes" id="UP000236594"/>
    </source>
</evidence>
<organism evidence="2 3">
    <name type="scientific">Chryseobacterium phosphatilyticum</name>
    <dbReference type="NCBI Taxonomy" id="475075"/>
    <lineage>
        <taxon>Bacteria</taxon>
        <taxon>Pseudomonadati</taxon>
        <taxon>Bacteroidota</taxon>
        <taxon>Flavobacteriia</taxon>
        <taxon>Flavobacteriales</taxon>
        <taxon>Weeksellaceae</taxon>
        <taxon>Chryseobacterium group</taxon>
        <taxon>Chryseobacterium</taxon>
    </lineage>
</organism>
<name>A0A316XKM5_9FLAO</name>
<keyword evidence="1" id="KW-0812">Transmembrane</keyword>
<feature type="transmembrane region" description="Helical" evidence="1">
    <location>
        <begin position="39"/>
        <end position="57"/>
    </location>
</feature>
<dbReference type="EMBL" id="PPED02000001">
    <property type="protein sequence ID" value="PWN71978.1"/>
    <property type="molecule type" value="Genomic_DNA"/>
</dbReference>